<sequence>MKLICYLKSNGRKPGFALGILGIVLFILASVQLWQVYNYQKQIQLYKEISLAYKMKIAENEIKIQILSGSQQREFSIKKMDIKVVNETIIFNINKADRIEHKFILPQRIEP</sequence>
<comment type="caution">
    <text evidence="2">The sequence shown here is derived from an EMBL/GenBank/DDBJ whole genome shotgun (WGS) entry which is preliminary data.</text>
</comment>
<proteinExistence type="predicted"/>
<name>A0A7X6N583_9LACO</name>
<dbReference type="AlphaFoldDB" id="A0A7X6N583"/>
<dbReference type="EMBL" id="JAAXPN010000004">
    <property type="protein sequence ID" value="NKZ24220.1"/>
    <property type="molecule type" value="Genomic_DNA"/>
</dbReference>
<gene>
    <name evidence="2" type="ORF">HF964_05275</name>
</gene>
<evidence type="ECO:0000313" key="3">
    <source>
        <dbReference type="Proteomes" id="UP000549765"/>
    </source>
</evidence>
<dbReference type="RefSeq" id="WP_168722018.1">
    <property type="nucleotide sequence ID" value="NZ_JAAXPN010000004.1"/>
</dbReference>
<evidence type="ECO:0000313" key="2">
    <source>
        <dbReference type="EMBL" id="NKZ24220.1"/>
    </source>
</evidence>
<evidence type="ECO:0000256" key="1">
    <source>
        <dbReference type="SAM" id="Phobius"/>
    </source>
</evidence>
<dbReference type="Proteomes" id="UP000549765">
    <property type="component" value="Unassembled WGS sequence"/>
</dbReference>
<keyword evidence="3" id="KW-1185">Reference proteome</keyword>
<keyword evidence="1" id="KW-0472">Membrane</keyword>
<feature type="transmembrane region" description="Helical" evidence="1">
    <location>
        <begin position="16"/>
        <end position="37"/>
    </location>
</feature>
<protein>
    <submittedName>
        <fullName evidence="2">Uncharacterized protein</fullName>
    </submittedName>
</protein>
<accession>A0A7X6N583</accession>
<keyword evidence="1" id="KW-1133">Transmembrane helix</keyword>
<keyword evidence="1" id="KW-0812">Transmembrane</keyword>
<organism evidence="2 3">
    <name type="scientific">Periweissella fabalis</name>
    <dbReference type="NCBI Taxonomy" id="1070421"/>
    <lineage>
        <taxon>Bacteria</taxon>
        <taxon>Bacillati</taxon>
        <taxon>Bacillota</taxon>
        <taxon>Bacilli</taxon>
        <taxon>Lactobacillales</taxon>
        <taxon>Lactobacillaceae</taxon>
        <taxon>Periweissella</taxon>
    </lineage>
</organism>
<reference evidence="2 3" key="1">
    <citation type="submission" date="2020-04" db="EMBL/GenBank/DDBJ databases">
        <title>MicrobeNet Type strains.</title>
        <authorList>
            <person name="Nicholson A.C."/>
        </authorList>
    </citation>
    <scope>NUCLEOTIDE SEQUENCE [LARGE SCALE GENOMIC DNA]</scope>
    <source>
        <strain evidence="2 3">CCUG 61472</strain>
    </source>
</reference>